<dbReference type="Proteomes" id="UP001596408">
    <property type="component" value="Unassembled WGS sequence"/>
</dbReference>
<comment type="caution">
    <text evidence="1">The sequence shown here is derived from an EMBL/GenBank/DDBJ whole genome shotgun (WGS) entry which is preliminary data.</text>
</comment>
<dbReference type="EMBL" id="JBHSXH010000014">
    <property type="protein sequence ID" value="MFC6825232.1"/>
    <property type="molecule type" value="Genomic_DNA"/>
</dbReference>
<sequence>MPNDLEEELEDLTPEQLDDIARLAERLAEDKRRKKRIEQQKDFVMDLHGDEMPDGVPTKATLTKKKLTGTNIFITNGGMAILSKVSIGAL</sequence>
<gene>
    <name evidence="1" type="ORF">ACFQEV_09555</name>
</gene>
<reference evidence="1 2" key="1">
    <citation type="journal article" date="2019" name="Int. J. Syst. Evol. Microbiol.">
        <title>The Global Catalogue of Microorganisms (GCM) 10K type strain sequencing project: providing services to taxonomists for standard genome sequencing and annotation.</title>
        <authorList>
            <consortium name="The Broad Institute Genomics Platform"/>
            <consortium name="The Broad Institute Genome Sequencing Center for Infectious Disease"/>
            <person name="Wu L."/>
            <person name="Ma J."/>
        </authorList>
    </citation>
    <scope>NUCLEOTIDE SEQUENCE [LARGE SCALE GENOMIC DNA]</scope>
    <source>
        <strain evidence="1 2">YIM 94188</strain>
    </source>
</reference>
<protein>
    <recommendedName>
        <fullName evidence="3">Transposase</fullName>
    </recommendedName>
</protein>
<dbReference type="RefSeq" id="WP_379695266.1">
    <property type="nucleotide sequence ID" value="NZ_JBHSXH010000014.1"/>
</dbReference>
<evidence type="ECO:0000313" key="1">
    <source>
        <dbReference type="EMBL" id="MFC6825232.1"/>
    </source>
</evidence>
<evidence type="ECO:0008006" key="3">
    <source>
        <dbReference type="Google" id="ProtNLM"/>
    </source>
</evidence>
<accession>A0ABD5TX77</accession>
<dbReference type="AlphaFoldDB" id="A0ABD5TX77"/>
<keyword evidence="2" id="KW-1185">Reference proteome</keyword>
<organism evidence="1 2">
    <name type="scientific">Halopelagius fulvigenes</name>
    <dbReference type="NCBI Taxonomy" id="1198324"/>
    <lineage>
        <taxon>Archaea</taxon>
        <taxon>Methanobacteriati</taxon>
        <taxon>Methanobacteriota</taxon>
        <taxon>Stenosarchaea group</taxon>
        <taxon>Halobacteria</taxon>
        <taxon>Halobacteriales</taxon>
        <taxon>Haloferacaceae</taxon>
    </lineage>
</organism>
<proteinExistence type="predicted"/>
<name>A0ABD5TX77_9EURY</name>
<evidence type="ECO:0000313" key="2">
    <source>
        <dbReference type="Proteomes" id="UP001596408"/>
    </source>
</evidence>